<evidence type="ECO:0000256" key="1">
    <source>
        <dbReference type="SAM" id="Phobius"/>
    </source>
</evidence>
<dbReference type="InterPro" id="IPR046216">
    <property type="entry name" value="DUF6249"/>
</dbReference>
<proteinExistence type="predicted"/>
<feature type="transmembrane region" description="Helical" evidence="1">
    <location>
        <begin position="101"/>
        <end position="125"/>
    </location>
</feature>
<keyword evidence="1" id="KW-1133">Transmembrane helix</keyword>
<feature type="transmembrane region" description="Helical" evidence="1">
    <location>
        <begin position="77"/>
        <end position="95"/>
    </location>
</feature>
<protein>
    <submittedName>
        <fullName evidence="3">DUF6249 domain-containing protein</fullName>
    </submittedName>
</protein>
<evidence type="ECO:0000259" key="2">
    <source>
        <dbReference type="Pfam" id="PF19762"/>
    </source>
</evidence>
<organism evidence="3 4">
    <name type="scientific">Phenylobacterium terrae</name>
    <dbReference type="NCBI Taxonomy" id="2665495"/>
    <lineage>
        <taxon>Bacteria</taxon>
        <taxon>Pseudomonadati</taxon>
        <taxon>Pseudomonadota</taxon>
        <taxon>Alphaproteobacteria</taxon>
        <taxon>Caulobacterales</taxon>
        <taxon>Caulobacteraceae</taxon>
        <taxon>Phenylobacterium</taxon>
    </lineage>
</organism>
<accession>A0ABW4N7J5</accession>
<keyword evidence="4" id="KW-1185">Reference proteome</keyword>
<comment type="caution">
    <text evidence="3">The sequence shown here is derived from an EMBL/GenBank/DDBJ whole genome shotgun (WGS) entry which is preliminary data.</text>
</comment>
<dbReference type="Pfam" id="PF19762">
    <property type="entry name" value="DUF6249"/>
    <property type="match status" value="1"/>
</dbReference>
<name>A0ABW4N7J5_9CAUL</name>
<reference evidence="4" key="1">
    <citation type="journal article" date="2019" name="Int. J. Syst. Evol. Microbiol.">
        <title>The Global Catalogue of Microorganisms (GCM) 10K type strain sequencing project: providing services to taxonomists for standard genome sequencing and annotation.</title>
        <authorList>
            <consortium name="The Broad Institute Genomics Platform"/>
            <consortium name="The Broad Institute Genome Sequencing Center for Infectious Disease"/>
            <person name="Wu L."/>
            <person name="Ma J."/>
        </authorList>
    </citation>
    <scope>NUCLEOTIDE SEQUENCE [LARGE SCALE GENOMIC DNA]</scope>
    <source>
        <strain evidence="4">DFY28</strain>
    </source>
</reference>
<dbReference type="Proteomes" id="UP001597237">
    <property type="component" value="Unassembled WGS sequence"/>
</dbReference>
<feature type="domain" description="DUF6249" evidence="2">
    <location>
        <begin position="5"/>
        <end position="125"/>
    </location>
</feature>
<dbReference type="EMBL" id="JBHUEY010000006">
    <property type="protein sequence ID" value="MFD1785245.1"/>
    <property type="molecule type" value="Genomic_DNA"/>
</dbReference>
<evidence type="ECO:0000313" key="4">
    <source>
        <dbReference type="Proteomes" id="UP001597237"/>
    </source>
</evidence>
<sequence length="130" mass="14241">MDGGILVPLGLFAMIAAIVIVPRYFRSLERQKLQETLRAAVERGEPIPPEIVQAMTQPVKESRAGPYRHPDQDLRQGIVWLAVGFGIALMGYFIGFNEPDATHVMLGVAAIPGFIGLAFIVLWAVGRKKS</sequence>
<keyword evidence="1" id="KW-0812">Transmembrane</keyword>
<gene>
    <name evidence="3" type="ORF">ACFSC0_17725</name>
</gene>
<feature type="transmembrane region" description="Helical" evidence="1">
    <location>
        <begin position="6"/>
        <end position="25"/>
    </location>
</feature>
<dbReference type="RefSeq" id="WP_377282197.1">
    <property type="nucleotide sequence ID" value="NZ_JBHRSI010000005.1"/>
</dbReference>
<keyword evidence="1" id="KW-0472">Membrane</keyword>
<evidence type="ECO:0000313" key="3">
    <source>
        <dbReference type="EMBL" id="MFD1785245.1"/>
    </source>
</evidence>